<dbReference type="Proteomes" id="UP000826656">
    <property type="component" value="Unassembled WGS sequence"/>
</dbReference>
<sequence length="84" mass="9638">MKRENIPQQVDDSVDCSLYTCSFDEYVCRGDMNISMSVFDFENLRLRYGALLWDYGKRKIDTGAVSENEDSGKGGQLIWKGKKD</sequence>
<protein>
    <submittedName>
        <fullName evidence="2">Uncharacterized protein</fullName>
    </submittedName>
</protein>
<accession>A0ABQ7UVE5</accession>
<organism evidence="2 3">
    <name type="scientific">Solanum tuberosum</name>
    <name type="common">Potato</name>
    <dbReference type="NCBI Taxonomy" id="4113"/>
    <lineage>
        <taxon>Eukaryota</taxon>
        <taxon>Viridiplantae</taxon>
        <taxon>Streptophyta</taxon>
        <taxon>Embryophyta</taxon>
        <taxon>Tracheophyta</taxon>
        <taxon>Spermatophyta</taxon>
        <taxon>Magnoliopsida</taxon>
        <taxon>eudicotyledons</taxon>
        <taxon>Gunneridae</taxon>
        <taxon>Pentapetalae</taxon>
        <taxon>asterids</taxon>
        <taxon>lamiids</taxon>
        <taxon>Solanales</taxon>
        <taxon>Solanaceae</taxon>
        <taxon>Solanoideae</taxon>
        <taxon>Solaneae</taxon>
        <taxon>Solanum</taxon>
    </lineage>
</organism>
<name>A0ABQ7UVE5_SOLTU</name>
<dbReference type="EMBL" id="JAIVGD010000018">
    <property type="protein sequence ID" value="KAH0755820.1"/>
    <property type="molecule type" value="Genomic_DNA"/>
</dbReference>
<evidence type="ECO:0000313" key="3">
    <source>
        <dbReference type="Proteomes" id="UP000826656"/>
    </source>
</evidence>
<evidence type="ECO:0000313" key="2">
    <source>
        <dbReference type="EMBL" id="KAH0755820.1"/>
    </source>
</evidence>
<reference evidence="2 3" key="1">
    <citation type="journal article" date="2021" name="bioRxiv">
        <title>Chromosome-scale and haplotype-resolved genome assembly of a tetraploid potato cultivar.</title>
        <authorList>
            <person name="Sun H."/>
            <person name="Jiao W.-B."/>
            <person name="Krause K."/>
            <person name="Campoy J.A."/>
            <person name="Goel M."/>
            <person name="Folz-Donahue K."/>
            <person name="Kukat C."/>
            <person name="Huettel B."/>
            <person name="Schneeberger K."/>
        </authorList>
    </citation>
    <scope>NUCLEOTIDE SEQUENCE [LARGE SCALE GENOMIC DNA]</scope>
    <source>
        <strain evidence="2">SolTubOtavaFocal</strain>
        <tissue evidence="2">Leaves</tissue>
    </source>
</reference>
<dbReference type="PANTHER" id="PTHR33022:SF21">
    <property type="entry name" value="UBIQUITIN-LIKE PROTEASE FAMILY PROFILE DOMAIN-CONTAINING PROTEIN"/>
    <property type="match status" value="1"/>
</dbReference>
<evidence type="ECO:0000256" key="1">
    <source>
        <dbReference type="SAM" id="MobiDB-lite"/>
    </source>
</evidence>
<dbReference type="SUPFAM" id="SSF54001">
    <property type="entry name" value="Cysteine proteinases"/>
    <property type="match status" value="1"/>
</dbReference>
<gene>
    <name evidence="2" type="ORF">KY290_026090</name>
</gene>
<dbReference type="PANTHER" id="PTHR33022">
    <property type="entry name" value="DUF1985 DOMAIN-CONTAINING PROTEIN"/>
    <property type="match status" value="1"/>
</dbReference>
<feature type="region of interest" description="Disordered" evidence="1">
    <location>
        <begin position="64"/>
        <end position="84"/>
    </location>
</feature>
<comment type="caution">
    <text evidence="2">The sequence shown here is derived from an EMBL/GenBank/DDBJ whole genome shotgun (WGS) entry which is preliminary data.</text>
</comment>
<dbReference type="InterPro" id="IPR038765">
    <property type="entry name" value="Papain-like_cys_pep_sf"/>
</dbReference>
<proteinExistence type="predicted"/>
<dbReference type="Gene3D" id="3.40.395.10">
    <property type="entry name" value="Adenoviral Proteinase, Chain A"/>
    <property type="match status" value="1"/>
</dbReference>
<keyword evidence="3" id="KW-1185">Reference proteome</keyword>